<dbReference type="Proteomes" id="UP001207528">
    <property type="component" value="Unassembled WGS sequence"/>
</dbReference>
<keyword evidence="3" id="KW-1185">Reference proteome</keyword>
<accession>A0AAW5SG63</accession>
<organism evidence="2 4">
    <name type="scientific">Mycolicibacterium novocastrense</name>
    <name type="common">Mycobacterium novocastrense</name>
    <dbReference type="NCBI Taxonomy" id="59813"/>
    <lineage>
        <taxon>Bacteria</taxon>
        <taxon>Bacillati</taxon>
        <taxon>Actinomycetota</taxon>
        <taxon>Actinomycetes</taxon>
        <taxon>Mycobacteriales</taxon>
        <taxon>Mycobacteriaceae</taxon>
        <taxon>Mycolicibacterium</taxon>
    </lineage>
</organism>
<evidence type="ECO:0000313" key="4">
    <source>
        <dbReference type="Proteomes" id="UP001207528"/>
    </source>
</evidence>
<evidence type="ECO:0000313" key="1">
    <source>
        <dbReference type="EMBL" id="GAT09381.1"/>
    </source>
</evidence>
<reference evidence="1 3" key="1">
    <citation type="journal article" date="2016" name="Genome Announc.">
        <title>Draft Genome Sequences of Five Rapidly Growing Mycobacterium Species, M. thermoresistibile, M. fortuitum subsp. acetamidolyticum, M. canariasense, M. brisbanense, and M. novocastrense.</title>
        <authorList>
            <person name="Katahira K."/>
            <person name="Ogura Y."/>
            <person name="Gotoh Y."/>
            <person name="Hayashi T."/>
        </authorList>
    </citation>
    <scope>NUCLEOTIDE SEQUENCE [LARGE SCALE GENOMIC DNA]</scope>
    <source>
        <strain evidence="1 3">JCM18114</strain>
    </source>
</reference>
<reference evidence="2" key="2">
    <citation type="submission" date="2020-07" db="EMBL/GenBank/DDBJ databases">
        <authorList>
            <person name="Pettersson B.M.F."/>
            <person name="Behra P.R.K."/>
            <person name="Ramesh M."/>
            <person name="Das S."/>
            <person name="Dasgupta S."/>
            <person name="Kirsebom L.A."/>
        </authorList>
    </citation>
    <scope>NUCLEOTIDE SEQUENCE</scope>
    <source>
        <strain evidence="2">DSM 44203</strain>
    </source>
</reference>
<dbReference type="AlphaFoldDB" id="A0AAW5SG63"/>
<sequence length="48" mass="5604">MTSDNYDDYIMKIVDAAPPLTPEQRARLRELLRPVAVQPPVNRERDPR</sequence>
<evidence type="ECO:0000313" key="2">
    <source>
        <dbReference type="EMBL" id="MCV7022102.1"/>
    </source>
</evidence>
<dbReference type="RefSeq" id="WP_165604437.1">
    <property type="nucleotide sequence ID" value="NZ_BCTA01000029.1"/>
</dbReference>
<evidence type="ECO:0000313" key="3">
    <source>
        <dbReference type="Proteomes" id="UP000069773"/>
    </source>
</evidence>
<dbReference type="EMBL" id="JACKTI010000016">
    <property type="protein sequence ID" value="MCV7022102.1"/>
    <property type="molecule type" value="Genomic_DNA"/>
</dbReference>
<protein>
    <submittedName>
        <fullName evidence="2">Uncharacterized protein</fullName>
    </submittedName>
</protein>
<reference evidence="2" key="3">
    <citation type="journal article" date="2022" name="BMC Genomics">
        <title>Comparative genome analysis of mycobacteria focusing on tRNA and non-coding RNA.</title>
        <authorList>
            <person name="Behra P.R.K."/>
            <person name="Pettersson B.M.F."/>
            <person name="Ramesh M."/>
            <person name="Das S."/>
            <person name="Dasgupta S."/>
            <person name="Kirsebom L.A."/>
        </authorList>
    </citation>
    <scope>NUCLEOTIDE SEQUENCE</scope>
    <source>
        <strain evidence="2">DSM 44203</strain>
    </source>
</reference>
<comment type="caution">
    <text evidence="2">The sequence shown here is derived from an EMBL/GenBank/DDBJ whole genome shotgun (WGS) entry which is preliminary data.</text>
</comment>
<gene>
    <name evidence="2" type="ORF">H7I77_01885</name>
    <name evidence="1" type="ORF">RMCN_2514</name>
</gene>
<name>A0AAW5SG63_MYCNV</name>
<dbReference type="Proteomes" id="UP000069773">
    <property type="component" value="Unassembled WGS sequence"/>
</dbReference>
<proteinExistence type="predicted"/>
<dbReference type="EMBL" id="BCTA01000029">
    <property type="protein sequence ID" value="GAT09381.1"/>
    <property type="molecule type" value="Genomic_DNA"/>
</dbReference>